<evidence type="ECO:0000313" key="3">
    <source>
        <dbReference type="Proteomes" id="UP000248961"/>
    </source>
</evidence>
<evidence type="ECO:0000256" key="1">
    <source>
        <dbReference type="SAM" id="MobiDB-lite"/>
    </source>
</evidence>
<dbReference type="Proteomes" id="UP000248961">
    <property type="component" value="Unassembled WGS sequence"/>
</dbReference>
<feature type="compositionally biased region" description="Low complexity" evidence="1">
    <location>
        <begin position="34"/>
        <end position="52"/>
    </location>
</feature>
<dbReference type="VEuPathDB" id="FungiDB:BO97DRAFT_405013"/>
<dbReference type="AlphaFoldDB" id="A0A395I098"/>
<dbReference type="RefSeq" id="XP_025552263.1">
    <property type="nucleotide sequence ID" value="XM_025695086.1"/>
</dbReference>
<name>A0A395I098_ASPHC</name>
<keyword evidence="3" id="KW-1185">Reference proteome</keyword>
<gene>
    <name evidence="2" type="ORF">BO97DRAFT_405013</name>
</gene>
<protein>
    <submittedName>
        <fullName evidence="2">Uncharacterized protein</fullName>
    </submittedName>
</protein>
<organism evidence="2 3">
    <name type="scientific">Aspergillus homomorphus (strain CBS 101889)</name>
    <dbReference type="NCBI Taxonomy" id="1450537"/>
    <lineage>
        <taxon>Eukaryota</taxon>
        <taxon>Fungi</taxon>
        <taxon>Dikarya</taxon>
        <taxon>Ascomycota</taxon>
        <taxon>Pezizomycotina</taxon>
        <taxon>Eurotiomycetes</taxon>
        <taxon>Eurotiomycetidae</taxon>
        <taxon>Eurotiales</taxon>
        <taxon>Aspergillaceae</taxon>
        <taxon>Aspergillus</taxon>
        <taxon>Aspergillus subgen. Circumdati</taxon>
    </lineage>
</organism>
<reference evidence="2 3" key="1">
    <citation type="submission" date="2018-02" db="EMBL/GenBank/DDBJ databases">
        <title>The genomes of Aspergillus section Nigri reveals drivers in fungal speciation.</title>
        <authorList>
            <consortium name="DOE Joint Genome Institute"/>
            <person name="Vesth T.C."/>
            <person name="Nybo J."/>
            <person name="Theobald S."/>
            <person name="Brandl J."/>
            <person name="Frisvad J.C."/>
            <person name="Nielsen K.F."/>
            <person name="Lyhne E.K."/>
            <person name="Kogle M.E."/>
            <person name="Kuo A."/>
            <person name="Riley R."/>
            <person name="Clum A."/>
            <person name="Nolan M."/>
            <person name="Lipzen A."/>
            <person name="Salamov A."/>
            <person name="Henrissat B."/>
            <person name="Wiebenga A."/>
            <person name="De vries R.P."/>
            <person name="Grigoriev I.V."/>
            <person name="Mortensen U.H."/>
            <person name="Andersen M.R."/>
            <person name="Baker S.E."/>
        </authorList>
    </citation>
    <scope>NUCLEOTIDE SEQUENCE [LARGE SCALE GENOMIC DNA]</scope>
    <source>
        <strain evidence="2 3">CBS 101889</strain>
    </source>
</reference>
<dbReference type="EMBL" id="KZ824280">
    <property type="protein sequence ID" value="RAL13109.1"/>
    <property type="molecule type" value="Genomic_DNA"/>
</dbReference>
<dbReference type="GeneID" id="37199375"/>
<feature type="region of interest" description="Disordered" evidence="1">
    <location>
        <begin position="1"/>
        <end position="52"/>
    </location>
</feature>
<accession>A0A395I098</accession>
<evidence type="ECO:0000313" key="2">
    <source>
        <dbReference type="EMBL" id="RAL13109.1"/>
    </source>
</evidence>
<sequence>MRYNKIPLTEDAALPSPSPNNHLLQPPSGQIIRPKPSASAPTYPSAAAASLP</sequence>
<proteinExistence type="predicted"/>